<evidence type="ECO:0000313" key="8">
    <source>
        <dbReference type="Proteomes" id="UP000197153"/>
    </source>
</evidence>
<dbReference type="SUPFAM" id="SSF50129">
    <property type="entry name" value="GroES-like"/>
    <property type="match status" value="1"/>
</dbReference>
<dbReference type="PROSITE" id="PS00059">
    <property type="entry name" value="ADH_ZINC"/>
    <property type="match status" value="1"/>
</dbReference>
<dbReference type="InterPro" id="IPR013149">
    <property type="entry name" value="ADH-like_C"/>
</dbReference>
<dbReference type="AlphaFoldDB" id="A0A248JVJ3"/>
<dbReference type="Pfam" id="PF08240">
    <property type="entry name" value="ADH_N"/>
    <property type="match status" value="1"/>
</dbReference>
<comment type="similarity">
    <text evidence="5">Belongs to the zinc-containing alcohol dehydrogenase family.</text>
</comment>
<dbReference type="Proteomes" id="UP000197153">
    <property type="component" value="Chromosome 2"/>
</dbReference>
<dbReference type="Pfam" id="PF00107">
    <property type="entry name" value="ADH_zinc_N"/>
    <property type="match status" value="1"/>
</dbReference>
<organism evidence="7 8">
    <name type="scientific">Nitrospirillum viridazoti CBAmc</name>
    <dbReference type="NCBI Taxonomy" id="1441467"/>
    <lineage>
        <taxon>Bacteria</taxon>
        <taxon>Pseudomonadati</taxon>
        <taxon>Pseudomonadota</taxon>
        <taxon>Alphaproteobacteria</taxon>
        <taxon>Rhodospirillales</taxon>
        <taxon>Azospirillaceae</taxon>
        <taxon>Nitrospirillum</taxon>
        <taxon>Nitrospirillum viridazoti</taxon>
    </lineage>
</organism>
<dbReference type="InterPro" id="IPR036291">
    <property type="entry name" value="NAD(P)-bd_dom_sf"/>
</dbReference>
<reference evidence="7 8" key="1">
    <citation type="submission" date="2017-06" db="EMBL/GenBank/DDBJ databases">
        <title>Complete genome sequence of Nitrospirillum amazonense strain CBAmC, an endophytic nitrogen-fixing and plant growth-promoting bacterium, isolated from sugarcane.</title>
        <authorList>
            <person name="Schwab S."/>
            <person name="dos Santos Teixeira K.R."/>
            <person name="Simoes Araujo J.L."/>
            <person name="Soares Vidal M."/>
            <person name="Borges de Freitas H.R."/>
            <person name="Rivello Crivelaro A.L."/>
            <person name="Bueno de Camargo Nunes A."/>
            <person name="dos Santos C.M."/>
            <person name="Palmeira da Silva Rosa D."/>
            <person name="da Silva Padilha D."/>
            <person name="da Silva E."/>
            <person name="Araujo Terra L."/>
            <person name="Soares Mendes V."/>
            <person name="Farinelli L."/>
            <person name="Magalhaes Cruz L."/>
            <person name="Baldani J.I."/>
        </authorList>
    </citation>
    <scope>NUCLEOTIDE SEQUENCE [LARGE SCALE GENOMIC DNA]</scope>
    <source>
        <strain evidence="7 8">CBAmC</strain>
    </source>
</reference>
<dbReference type="InterPro" id="IPR020843">
    <property type="entry name" value="ER"/>
</dbReference>
<accession>A0A248JVJ3</accession>
<dbReference type="EMBL" id="CP022111">
    <property type="protein sequence ID" value="ASG22743.1"/>
    <property type="molecule type" value="Genomic_DNA"/>
</dbReference>
<dbReference type="RefSeq" id="WP_088873292.1">
    <property type="nucleotide sequence ID" value="NZ_CP022111.1"/>
</dbReference>
<evidence type="ECO:0000313" key="7">
    <source>
        <dbReference type="EMBL" id="ASG22743.1"/>
    </source>
</evidence>
<dbReference type="InterPro" id="IPR002328">
    <property type="entry name" value="ADH_Zn_CS"/>
</dbReference>
<keyword evidence="8" id="KW-1185">Reference proteome</keyword>
<evidence type="ECO:0000256" key="3">
    <source>
        <dbReference type="ARBA" id="ARBA00022833"/>
    </source>
</evidence>
<dbReference type="SUPFAM" id="SSF51735">
    <property type="entry name" value="NAD(P)-binding Rossmann-fold domains"/>
    <property type="match status" value="1"/>
</dbReference>
<proteinExistence type="inferred from homology"/>
<dbReference type="KEGG" id="nao:Y958_17700"/>
<dbReference type="PANTHER" id="PTHR42683">
    <property type="entry name" value="ALDEHYDE REDUCTASE"/>
    <property type="match status" value="1"/>
</dbReference>
<dbReference type="InterPro" id="IPR013154">
    <property type="entry name" value="ADH-like_N"/>
</dbReference>
<keyword evidence="3 5" id="KW-0862">Zinc</keyword>
<evidence type="ECO:0000256" key="2">
    <source>
        <dbReference type="ARBA" id="ARBA00022723"/>
    </source>
</evidence>
<gene>
    <name evidence="7" type="ORF">Y958_17700</name>
</gene>
<keyword evidence="2 5" id="KW-0479">Metal-binding</keyword>
<dbReference type="InterPro" id="IPR047109">
    <property type="entry name" value="CAD-like"/>
</dbReference>
<comment type="cofactor">
    <cofactor evidence="1 5">
        <name>Zn(2+)</name>
        <dbReference type="ChEBI" id="CHEBI:29105"/>
    </cofactor>
</comment>
<dbReference type="GO" id="GO:0008106">
    <property type="term" value="F:alcohol dehydrogenase (NADP+) activity"/>
    <property type="evidence" value="ECO:0007669"/>
    <property type="project" value="UniProtKB-ARBA"/>
</dbReference>
<evidence type="ECO:0000256" key="4">
    <source>
        <dbReference type="ARBA" id="ARBA00023002"/>
    </source>
</evidence>
<feature type="domain" description="Enoyl reductase (ER)" evidence="6">
    <location>
        <begin position="11"/>
        <end position="342"/>
    </location>
</feature>
<protein>
    <submittedName>
        <fullName evidence="7">Hydroxyacid dehydrogenase</fullName>
    </submittedName>
</protein>
<evidence type="ECO:0000256" key="1">
    <source>
        <dbReference type="ARBA" id="ARBA00001947"/>
    </source>
</evidence>
<dbReference type="Gene3D" id="3.90.180.10">
    <property type="entry name" value="Medium-chain alcohol dehydrogenases, catalytic domain"/>
    <property type="match status" value="1"/>
</dbReference>
<dbReference type="Gene3D" id="3.40.50.720">
    <property type="entry name" value="NAD(P)-binding Rossmann-like Domain"/>
    <property type="match status" value="1"/>
</dbReference>
<dbReference type="InterPro" id="IPR011032">
    <property type="entry name" value="GroES-like_sf"/>
</dbReference>
<name>A0A248JVJ3_9PROT</name>
<dbReference type="CDD" id="cd05283">
    <property type="entry name" value="CAD1"/>
    <property type="match status" value="1"/>
</dbReference>
<keyword evidence="4" id="KW-0560">Oxidoreductase</keyword>
<dbReference type="GO" id="GO:0008270">
    <property type="term" value="F:zinc ion binding"/>
    <property type="evidence" value="ECO:0007669"/>
    <property type="project" value="InterPro"/>
</dbReference>
<evidence type="ECO:0000256" key="5">
    <source>
        <dbReference type="RuleBase" id="RU361277"/>
    </source>
</evidence>
<evidence type="ECO:0000259" key="6">
    <source>
        <dbReference type="SMART" id="SM00829"/>
    </source>
</evidence>
<dbReference type="FunFam" id="3.40.50.720:FF:000022">
    <property type="entry name" value="Cinnamyl alcohol dehydrogenase"/>
    <property type="match status" value="1"/>
</dbReference>
<sequence length="354" mass="38214">MIKTLGYAAYKAKEALAPFTFERRDPRDHDVVIDIQYCGICHSDVHQAREEWGGSLFPMVPGHEIAGIVTRVGPAVTKYKVGDRVGVGCFVDSCRECDYCKQGLEQFCTQGMTGTYNAMERDGKTLSQGGYSTTIVVDENYVLRIPDTLPLDAAAPLLCAGITLYSPLAHWKAGPGKKVAIIGLGGLGHMGVKLAHAMGADVTVLSQSLRKEADGRRLGADHFYATSDEATFTKLAGTFDLIINTVSAPIDWNAYLGLLKVDGALVVVGVPEEQVPVGAFSLIMGRRSLAGSLIGGIQETQEMLDFCAKHNIISDIETIAINQVNEAYDRVVASDVRYRFVIDMASLKTAEAGF</sequence>
<dbReference type="SMART" id="SM00829">
    <property type="entry name" value="PKS_ER"/>
    <property type="match status" value="1"/>
</dbReference>